<feature type="non-terminal residue" evidence="1">
    <location>
        <position position="78"/>
    </location>
</feature>
<protein>
    <submittedName>
        <fullName evidence="1">Uncharacterized protein</fullName>
    </submittedName>
</protein>
<reference evidence="1 2" key="1">
    <citation type="journal article" date="2021" name="BMC Genomics">
        <title>Datura genome reveals duplications of psychoactive alkaloid biosynthetic genes and high mutation rate following tissue culture.</title>
        <authorList>
            <person name="Rajewski A."/>
            <person name="Carter-House D."/>
            <person name="Stajich J."/>
            <person name="Litt A."/>
        </authorList>
    </citation>
    <scope>NUCLEOTIDE SEQUENCE [LARGE SCALE GENOMIC DNA]</scope>
    <source>
        <strain evidence="1">AR-01</strain>
    </source>
</reference>
<comment type="caution">
    <text evidence="1">The sequence shown here is derived from an EMBL/GenBank/DDBJ whole genome shotgun (WGS) entry which is preliminary data.</text>
</comment>
<evidence type="ECO:0000313" key="2">
    <source>
        <dbReference type="Proteomes" id="UP000823775"/>
    </source>
</evidence>
<dbReference type="EMBL" id="JACEIK010005741">
    <property type="protein sequence ID" value="MCE0482129.1"/>
    <property type="molecule type" value="Genomic_DNA"/>
</dbReference>
<evidence type="ECO:0000313" key="1">
    <source>
        <dbReference type="EMBL" id="MCE0482129.1"/>
    </source>
</evidence>
<proteinExistence type="predicted"/>
<keyword evidence="2" id="KW-1185">Reference proteome</keyword>
<gene>
    <name evidence="1" type="ORF">HAX54_040566</name>
</gene>
<sequence>MGMLSNGKTKKEWKNGGKLEARRIFAEIGRLTGLLGFCGPSLLNSHCNTLIPRSVVHRLFTIKVAIRRLPAAYVPELQ</sequence>
<organism evidence="1 2">
    <name type="scientific">Datura stramonium</name>
    <name type="common">Jimsonweed</name>
    <name type="synonym">Common thornapple</name>
    <dbReference type="NCBI Taxonomy" id="4076"/>
    <lineage>
        <taxon>Eukaryota</taxon>
        <taxon>Viridiplantae</taxon>
        <taxon>Streptophyta</taxon>
        <taxon>Embryophyta</taxon>
        <taxon>Tracheophyta</taxon>
        <taxon>Spermatophyta</taxon>
        <taxon>Magnoliopsida</taxon>
        <taxon>eudicotyledons</taxon>
        <taxon>Gunneridae</taxon>
        <taxon>Pentapetalae</taxon>
        <taxon>asterids</taxon>
        <taxon>lamiids</taxon>
        <taxon>Solanales</taxon>
        <taxon>Solanaceae</taxon>
        <taxon>Solanoideae</taxon>
        <taxon>Datureae</taxon>
        <taxon>Datura</taxon>
    </lineage>
</organism>
<accession>A0ABS8VQZ9</accession>
<dbReference type="Proteomes" id="UP000823775">
    <property type="component" value="Unassembled WGS sequence"/>
</dbReference>
<name>A0ABS8VQZ9_DATST</name>